<dbReference type="PROSITE" id="PS00374">
    <property type="entry name" value="MGMT"/>
    <property type="match status" value="1"/>
</dbReference>
<comment type="catalytic activity">
    <reaction evidence="7 8">
        <text>a 6-O-methyl-2'-deoxyguanosine in DNA + L-cysteinyl-[protein] = S-methyl-L-cysteinyl-[protein] + a 2'-deoxyguanosine in DNA</text>
        <dbReference type="Rhea" id="RHEA:24000"/>
        <dbReference type="Rhea" id="RHEA-COMP:10131"/>
        <dbReference type="Rhea" id="RHEA-COMP:10132"/>
        <dbReference type="Rhea" id="RHEA-COMP:11367"/>
        <dbReference type="Rhea" id="RHEA-COMP:11368"/>
        <dbReference type="ChEBI" id="CHEBI:29950"/>
        <dbReference type="ChEBI" id="CHEBI:82612"/>
        <dbReference type="ChEBI" id="CHEBI:85445"/>
        <dbReference type="ChEBI" id="CHEBI:85448"/>
        <dbReference type="EC" id="2.1.1.63"/>
    </reaction>
</comment>
<feature type="domain" description="Methylguanine DNA methyltransferase ribonuclease-like" evidence="10">
    <location>
        <begin position="8"/>
        <end position="66"/>
    </location>
</feature>
<evidence type="ECO:0000256" key="7">
    <source>
        <dbReference type="ARBA" id="ARBA00049348"/>
    </source>
</evidence>
<dbReference type="InterPro" id="IPR036388">
    <property type="entry name" value="WH-like_DNA-bd_sf"/>
</dbReference>
<evidence type="ECO:0000256" key="1">
    <source>
        <dbReference type="ARBA" id="ARBA00001286"/>
    </source>
</evidence>
<keyword evidence="2 8" id="KW-0963">Cytoplasm</keyword>
<evidence type="ECO:0000313" key="11">
    <source>
        <dbReference type="EMBL" id="MFC4334646.1"/>
    </source>
</evidence>
<evidence type="ECO:0000259" key="9">
    <source>
        <dbReference type="Pfam" id="PF01035"/>
    </source>
</evidence>
<dbReference type="InterPro" id="IPR036217">
    <property type="entry name" value="MethylDNA_cys_MeTrfase_DNAb"/>
</dbReference>
<dbReference type="Gene3D" id="1.10.10.10">
    <property type="entry name" value="Winged helix-like DNA-binding domain superfamily/Winged helix DNA-binding domain"/>
    <property type="match status" value="1"/>
</dbReference>
<dbReference type="InterPro" id="IPR023546">
    <property type="entry name" value="MGMT"/>
</dbReference>
<keyword evidence="4 8" id="KW-0808">Transferase</keyword>
<keyword evidence="6 8" id="KW-0234">DNA repair</keyword>
<dbReference type="GO" id="GO:0003908">
    <property type="term" value="F:methylated-DNA-[protein]-cysteine S-methyltransferase activity"/>
    <property type="evidence" value="ECO:0007669"/>
    <property type="project" value="UniProtKB-EC"/>
</dbReference>
<dbReference type="RefSeq" id="WP_380618550.1">
    <property type="nucleotide sequence ID" value="NZ_JBHSDK010000008.1"/>
</dbReference>
<gene>
    <name evidence="11" type="ORF">ACFPET_05485</name>
</gene>
<organism evidence="11 12">
    <name type="scientific">Salininema proteolyticum</name>
    <dbReference type="NCBI Taxonomy" id="1607685"/>
    <lineage>
        <taxon>Bacteria</taxon>
        <taxon>Bacillati</taxon>
        <taxon>Actinomycetota</taxon>
        <taxon>Actinomycetes</taxon>
        <taxon>Glycomycetales</taxon>
        <taxon>Glycomycetaceae</taxon>
        <taxon>Salininema</taxon>
    </lineage>
</organism>
<evidence type="ECO:0000256" key="2">
    <source>
        <dbReference type="ARBA" id="ARBA00022490"/>
    </source>
</evidence>
<name>A0ABV8TW92_9ACTN</name>
<keyword evidence="3 8" id="KW-0489">Methyltransferase</keyword>
<comment type="caution">
    <text evidence="11">The sequence shown here is derived from an EMBL/GenBank/DDBJ whole genome shotgun (WGS) entry which is preliminary data.</text>
</comment>
<feature type="active site" description="Nucleophile; methyl group acceptor" evidence="8">
    <location>
        <position position="124"/>
    </location>
</feature>
<comment type="subcellular location">
    <subcellularLocation>
        <location evidence="8">Cytoplasm</location>
    </subcellularLocation>
</comment>
<dbReference type="HAMAP" id="MF_00772">
    <property type="entry name" value="OGT"/>
    <property type="match status" value="1"/>
</dbReference>
<protein>
    <recommendedName>
        <fullName evidence="8">Methylated-DNA--protein-cysteine methyltransferase</fullName>
        <ecNumber evidence="8">2.1.1.63</ecNumber>
    </recommendedName>
    <alternativeName>
        <fullName evidence="8">6-O-methylguanine-DNA methyltransferase</fullName>
        <shortName evidence="8">MGMT</shortName>
    </alternativeName>
    <alternativeName>
        <fullName evidence="8">O-6-methylguanine-DNA-alkyltransferase</fullName>
    </alternativeName>
</protein>
<dbReference type="InterPro" id="IPR001497">
    <property type="entry name" value="MethylDNA_cys_MeTrfase_AS"/>
</dbReference>
<dbReference type="PANTHER" id="PTHR10815">
    <property type="entry name" value="METHYLATED-DNA--PROTEIN-CYSTEINE METHYLTRANSFERASE"/>
    <property type="match status" value="1"/>
</dbReference>
<evidence type="ECO:0000259" key="10">
    <source>
        <dbReference type="Pfam" id="PF02870"/>
    </source>
</evidence>
<comment type="catalytic activity">
    <reaction evidence="1 8">
        <text>a 4-O-methyl-thymidine in DNA + L-cysteinyl-[protein] = a thymidine in DNA + S-methyl-L-cysteinyl-[protein]</text>
        <dbReference type="Rhea" id="RHEA:53428"/>
        <dbReference type="Rhea" id="RHEA-COMP:10131"/>
        <dbReference type="Rhea" id="RHEA-COMP:10132"/>
        <dbReference type="Rhea" id="RHEA-COMP:13555"/>
        <dbReference type="Rhea" id="RHEA-COMP:13556"/>
        <dbReference type="ChEBI" id="CHEBI:29950"/>
        <dbReference type="ChEBI" id="CHEBI:82612"/>
        <dbReference type="ChEBI" id="CHEBI:137386"/>
        <dbReference type="ChEBI" id="CHEBI:137387"/>
        <dbReference type="EC" id="2.1.1.63"/>
    </reaction>
</comment>
<evidence type="ECO:0000256" key="3">
    <source>
        <dbReference type="ARBA" id="ARBA00022603"/>
    </source>
</evidence>
<accession>A0ABV8TW92</accession>
<evidence type="ECO:0000256" key="4">
    <source>
        <dbReference type="ARBA" id="ARBA00022679"/>
    </source>
</evidence>
<dbReference type="NCBIfam" id="TIGR00589">
    <property type="entry name" value="ogt"/>
    <property type="match status" value="1"/>
</dbReference>
<proteinExistence type="inferred from homology"/>
<reference evidence="12" key="1">
    <citation type="journal article" date="2019" name="Int. J. Syst. Evol. Microbiol.">
        <title>The Global Catalogue of Microorganisms (GCM) 10K type strain sequencing project: providing services to taxonomists for standard genome sequencing and annotation.</title>
        <authorList>
            <consortium name="The Broad Institute Genomics Platform"/>
            <consortium name="The Broad Institute Genome Sequencing Center for Infectious Disease"/>
            <person name="Wu L."/>
            <person name="Ma J."/>
        </authorList>
    </citation>
    <scope>NUCLEOTIDE SEQUENCE [LARGE SCALE GENOMIC DNA]</scope>
    <source>
        <strain evidence="12">IBRC-M 10908</strain>
    </source>
</reference>
<dbReference type="SUPFAM" id="SSF53155">
    <property type="entry name" value="Methylated DNA-protein cysteine methyltransferase domain"/>
    <property type="match status" value="1"/>
</dbReference>
<dbReference type="Gene3D" id="3.30.160.70">
    <property type="entry name" value="Methylated DNA-protein cysteine methyltransferase domain"/>
    <property type="match status" value="1"/>
</dbReference>
<dbReference type="Proteomes" id="UP001595823">
    <property type="component" value="Unassembled WGS sequence"/>
</dbReference>
<evidence type="ECO:0000256" key="5">
    <source>
        <dbReference type="ARBA" id="ARBA00022763"/>
    </source>
</evidence>
<dbReference type="SUPFAM" id="SSF46767">
    <property type="entry name" value="Methylated DNA-protein cysteine methyltransferase, C-terminal domain"/>
    <property type="match status" value="1"/>
</dbReference>
<dbReference type="CDD" id="cd06445">
    <property type="entry name" value="ATase"/>
    <property type="match status" value="1"/>
</dbReference>
<evidence type="ECO:0000256" key="8">
    <source>
        <dbReference type="HAMAP-Rule" id="MF_00772"/>
    </source>
</evidence>
<comment type="miscellaneous">
    <text evidence="8">This enzyme catalyzes only one turnover and therefore is not strictly catalytic. According to one definition, an enzyme is a biocatalyst that acts repeatedly and over many reaction cycles.</text>
</comment>
<dbReference type="InterPro" id="IPR014048">
    <property type="entry name" value="MethylDNA_cys_MeTrfase_DNA-bd"/>
</dbReference>
<feature type="domain" description="Methylated-DNA-[protein]-cysteine S-methyltransferase DNA binding" evidence="9">
    <location>
        <begin position="73"/>
        <end position="152"/>
    </location>
</feature>
<dbReference type="Pfam" id="PF02870">
    <property type="entry name" value="Methyltransf_1N"/>
    <property type="match status" value="1"/>
</dbReference>
<keyword evidence="5 8" id="KW-0227">DNA damage</keyword>
<dbReference type="InterPro" id="IPR036631">
    <property type="entry name" value="MGMT_N_sf"/>
</dbReference>
<dbReference type="GO" id="GO:0032259">
    <property type="term" value="P:methylation"/>
    <property type="evidence" value="ECO:0007669"/>
    <property type="project" value="UniProtKB-KW"/>
</dbReference>
<dbReference type="EC" id="2.1.1.63" evidence="8"/>
<dbReference type="EMBL" id="JBHSDK010000008">
    <property type="protein sequence ID" value="MFC4334646.1"/>
    <property type="molecule type" value="Genomic_DNA"/>
</dbReference>
<dbReference type="Pfam" id="PF01035">
    <property type="entry name" value="DNA_binding_1"/>
    <property type="match status" value="1"/>
</dbReference>
<sequence length="160" mass="17468">MTTMQHTATMQSPVGWLNLTADDEALTVLHMDDEPTVADDPNDVLDRAVAELTAYFAGELTEFTVPCRGEGTEFQRKVWQRLRDIPYGRTWTYGRLADSIGQPTASRAVGLANGRNPIAIIVPCHRVIGANGALTGYAGGIERKKTLLDLEKHASTPALF</sequence>
<dbReference type="PANTHER" id="PTHR10815:SF5">
    <property type="entry name" value="METHYLATED-DNA--PROTEIN-CYSTEINE METHYLTRANSFERASE"/>
    <property type="match status" value="1"/>
</dbReference>
<comment type="function">
    <text evidence="8">Involved in the cellular defense against the biological effects of O6-methylguanine (O6-MeG) and O4-methylthymine (O4-MeT) in DNA. Repairs the methylated nucleobase in DNA by stoichiometrically transferring the methyl group to a cysteine residue in the enzyme. This is a suicide reaction: the enzyme is irreversibly inactivated.</text>
</comment>
<dbReference type="InterPro" id="IPR008332">
    <property type="entry name" value="MethylG_MeTrfase_N"/>
</dbReference>
<evidence type="ECO:0000256" key="6">
    <source>
        <dbReference type="ARBA" id="ARBA00023204"/>
    </source>
</evidence>
<keyword evidence="12" id="KW-1185">Reference proteome</keyword>
<comment type="similarity">
    <text evidence="8">Belongs to the MGMT family.</text>
</comment>
<evidence type="ECO:0000313" key="12">
    <source>
        <dbReference type="Proteomes" id="UP001595823"/>
    </source>
</evidence>